<dbReference type="Pfam" id="PF10294">
    <property type="entry name" value="Methyltransf_16"/>
    <property type="match status" value="1"/>
</dbReference>
<proteinExistence type="predicted"/>
<dbReference type="Proteomes" id="UP000593567">
    <property type="component" value="Unassembled WGS sequence"/>
</dbReference>
<dbReference type="EMBL" id="VXIV02002555">
    <property type="protein sequence ID" value="KAF6024603.1"/>
    <property type="molecule type" value="Genomic_DNA"/>
</dbReference>
<accession>A0A7J7JFK6</accession>
<name>A0A7J7JFK6_BUGNE</name>
<dbReference type="InterPro" id="IPR029063">
    <property type="entry name" value="SAM-dependent_MTases_sf"/>
</dbReference>
<keyword evidence="2" id="KW-1185">Reference proteome</keyword>
<evidence type="ECO:0000313" key="2">
    <source>
        <dbReference type="Proteomes" id="UP000593567"/>
    </source>
</evidence>
<dbReference type="InterPro" id="IPR019410">
    <property type="entry name" value="Methyltransf_16"/>
</dbReference>
<gene>
    <name evidence="1" type="ORF">EB796_017094</name>
</gene>
<organism evidence="1 2">
    <name type="scientific">Bugula neritina</name>
    <name type="common">Brown bryozoan</name>
    <name type="synonym">Sertularia neritina</name>
    <dbReference type="NCBI Taxonomy" id="10212"/>
    <lineage>
        <taxon>Eukaryota</taxon>
        <taxon>Metazoa</taxon>
        <taxon>Spiralia</taxon>
        <taxon>Lophotrochozoa</taxon>
        <taxon>Bryozoa</taxon>
        <taxon>Gymnolaemata</taxon>
        <taxon>Cheilostomatida</taxon>
        <taxon>Flustrina</taxon>
        <taxon>Buguloidea</taxon>
        <taxon>Bugulidae</taxon>
        <taxon>Bugula</taxon>
    </lineage>
</organism>
<evidence type="ECO:0000313" key="1">
    <source>
        <dbReference type="EMBL" id="KAF6024603.1"/>
    </source>
</evidence>
<comment type="caution">
    <text evidence="1">The sequence shown here is derived from an EMBL/GenBank/DDBJ whole genome shotgun (WGS) entry which is preliminary data.</text>
</comment>
<sequence>MAFNIMVYIMYIIVDTCNAIQATGVFDDIPMTVSLLIATVLFAMQDSVLQAESSLVLYDESAIPPHYKPFKHFTFGNHSVTIKQNWAEQGVAGVVWDAAVVLCEYIVANPTLFLNKKVLS</sequence>
<protein>
    <submittedName>
        <fullName evidence="1">METTL21A</fullName>
    </submittedName>
</protein>
<reference evidence="1" key="1">
    <citation type="submission" date="2020-06" db="EMBL/GenBank/DDBJ databases">
        <title>Draft genome of Bugula neritina, a colonial animal packing powerful symbionts and potential medicines.</title>
        <authorList>
            <person name="Rayko M."/>
        </authorList>
    </citation>
    <scope>NUCLEOTIDE SEQUENCE [LARGE SCALE GENOMIC DNA]</scope>
    <source>
        <strain evidence="1">Kwan_BN1</strain>
    </source>
</reference>
<dbReference type="AlphaFoldDB" id="A0A7J7JFK6"/>
<dbReference type="Gene3D" id="3.40.50.150">
    <property type="entry name" value="Vaccinia Virus protein VP39"/>
    <property type="match status" value="1"/>
</dbReference>